<keyword evidence="5" id="KW-0029">Amino-acid transport</keyword>
<proteinExistence type="inferred from homology"/>
<dbReference type="Proteomes" id="UP000011014">
    <property type="component" value="Unassembled WGS sequence"/>
</dbReference>
<dbReference type="GO" id="GO:0140300">
    <property type="term" value="P:serine import into mitochondrion"/>
    <property type="evidence" value="ECO:0007669"/>
    <property type="project" value="TreeGrafter"/>
</dbReference>
<comment type="catalytic activity">
    <reaction evidence="9">
        <text>L-serine(in) = L-serine(out)</text>
        <dbReference type="Rhea" id="RHEA:35031"/>
        <dbReference type="ChEBI" id="CHEBI:33384"/>
    </reaction>
</comment>
<comment type="similarity">
    <text evidence="2">Belongs to the sideroflexin family.</text>
</comment>
<comment type="subcellular location">
    <subcellularLocation>
        <location evidence="1">Mitochondrion membrane</location>
        <topology evidence="1">Multi-pass membrane protein</topology>
    </subcellularLocation>
</comment>
<organism evidence="12">
    <name type="scientific">Oikopleura dioica</name>
    <name type="common">Tunicate</name>
    <dbReference type="NCBI Taxonomy" id="34765"/>
    <lineage>
        <taxon>Eukaryota</taxon>
        <taxon>Metazoa</taxon>
        <taxon>Chordata</taxon>
        <taxon>Tunicata</taxon>
        <taxon>Appendicularia</taxon>
        <taxon>Copelata</taxon>
        <taxon>Oikopleuridae</taxon>
        <taxon>Oikopleura</taxon>
    </lineage>
</organism>
<evidence type="ECO:0000256" key="7">
    <source>
        <dbReference type="ARBA" id="ARBA00023128"/>
    </source>
</evidence>
<dbReference type="GO" id="GO:0015075">
    <property type="term" value="F:monoatomic ion transmembrane transporter activity"/>
    <property type="evidence" value="ECO:0007669"/>
    <property type="project" value="InterPro"/>
</dbReference>
<accession>E4YRK2</accession>
<keyword evidence="8" id="KW-0472">Membrane</keyword>
<evidence type="ECO:0000256" key="11">
    <source>
        <dbReference type="ARBA" id="ARBA00045398"/>
    </source>
</evidence>
<reference evidence="12" key="1">
    <citation type="journal article" date="2010" name="Science">
        <title>Plasticity of animal genome architecture unmasked by rapid evolution of a pelagic tunicate.</title>
        <authorList>
            <person name="Denoeud F."/>
            <person name="Henriet S."/>
            <person name="Mungpakdee S."/>
            <person name="Aury J.M."/>
            <person name="Da Silva C."/>
            <person name="Brinkmann H."/>
            <person name="Mikhaleva J."/>
            <person name="Olsen L.C."/>
            <person name="Jubin C."/>
            <person name="Canestro C."/>
            <person name="Bouquet J.M."/>
            <person name="Danks G."/>
            <person name="Poulain J."/>
            <person name="Campsteijn C."/>
            <person name="Adamski M."/>
            <person name="Cross I."/>
            <person name="Yadetie F."/>
            <person name="Muffato M."/>
            <person name="Louis A."/>
            <person name="Butcher S."/>
            <person name="Tsagkogeorga G."/>
            <person name="Konrad A."/>
            <person name="Singh S."/>
            <person name="Jensen M.F."/>
            <person name="Cong E.H."/>
            <person name="Eikeseth-Otteraa H."/>
            <person name="Noel B."/>
            <person name="Anthouard V."/>
            <person name="Porcel B.M."/>
            <person name="Kachouri-Lafond R."/>
            <person name="Nishino A."/>
            <person name="Ugolini M."/>
            <person name="Chourrout P."/>
            <person name="Nishida H."/>
            <person name="Aasland R."/>
            <person name="Huzurbazar S."/>
            <person name="Westhof E."/>
            <person name="Delsuc F."/>
            <person name="Lehrach H."/>
            <person name="Reinhardt R."/>
            <person name="Weissenbach J."/>
            <person name="Roy S.W."/>
            <person name="Artiguenave F."/>
            <person name="Postlethwait J.H."/>
            <person name="Manak J.R."/>
            <person name="Thompson E.M."/>
            <person name="Jaillon O."/>
            <person name="Du Pasquier L."/>
            <person name="Boudinot P."/>
            <person name="Liberles D.A."/>
            <person name="Volff J.N."/>
            <person name="Philippe H."/>
            <person name="Lenhard B."/>
            <person name="Roest Crollius H."/>
            <person name="Wincker P."/>
            <person name="Chourrout D."/>
        </authorList>
    </citation>
    <scope>NUCLEOTIDE SEQUENCE [LARGE SCALE GENOMIC DNA]</scope>
</reference>
<keyword evidence="4" id="KW-0812">Transmembrane</keyword>
<dbReference type="PANTHER" id="PTHR11153:SF20">
    <property type="entry name" value="SIDEROFLEXIN-3"/>
    <property type="match status" value="1"/>
</dbReference>
<keyword evidence="6" id="KW-1133">Transmembrane helix</keyword>
<evidence type="ECO:0000256" key="2">
    <source>
        <dbReference type="ARBA" id="ARBA00005974"/>
    </source>
</evidence>
<gene>
    <name evidence="12" type="ORF">GSOID_T00031601001</name>
</gene>
<evidence type="ECO:0000256" key="8">
    <source>
        <dbReference type="ARBA" id="ARBA00023136"/>
    </source>
</evidence>
<evidence type="ECO:0000313" key="12">
    <source>
        <dbReference type="EMBL" id="CBY38094.1"/>
    </source>
</evidence>
<dbReference type="AlphaFoldDB" id="E4YRK2"/>
<evidence type="ECO:0000256" key="3">
    <source>
        <dbReference type="ARBA" id="ARBA00022448"/>
    </source>
</evidence>
<evidence type="ECO:0000256" key="4">
    <source>
        <dbReference type="ARBA" id="ARBA00022692"/>
    </source>
</evidence>
<evidence type="ECO:0000256" key="9">
    <source>
        <dbReference type="ARBA" id="ARBA00036416"/>
    </source>
</evidence>
<keyword evidence="7" id="KW-0496">Mitochondrion</keyword>
<sequence length="276" mass="30418">MSKVSSSESRLNLKNAEFDQETFSGRVFHFCKLTDPRNALLSASQLQNAKDIVTRHQKGENLGLTNEQLWKAKYEHDSAFHPDTGEKMFLPGRMSFWVPGNMIITGAMLAYQSTPQQVIFWQLANQSVNAVVNYTNRSGDADISTAELSANFLGATTLASGTALGIKKFAPKSMARLSPFFAVCAANGLNTSLMRSNEIKNGIPVLDEHGNELGKSSIAAQRAVGQVIVQRISCAIPAMVLPLLGMIFLEKRYPALAKSKERILEKNLNHRRVFSQ</sequence>
<evidence type="ECO:0000256" key="10">
    <source>
        <dbReference type="ARBA" id="ARBA00040465"/>
    </source>
</evidence>
<protein>
    <recommendedName>
        <fullName evidence="10">Sideroflexin-3</fullName>
    </recommendedName>
</protein>
<evidence type="ECO:0000256" key="5">
    <source>
        <dbReference type="ARBA" id="ARBA00022970"/>
    </source>
</evidence>
<dbReference type="GO" id="GO:0005743">
    <property type="term" value="C:mitochondrial inner membrane"/>
    <property type="evidence" value="ECO:0007669"/>
    <property type="project" value="TreeGrafter"/>
</dbReference>
<evidence type="ECO:0000256" key="6">
    <source>
        <dbReference type="ARBA" id="ARBA00022989"/>
    </source>
</evidence>
<dbReference type="Pfam" id="PF03820">
    <property type="entry name" value="SFXNs"/>
    <property type="match status" value="1"/>
</dbReference>
<evidence type="ECO:0000256" key="1">
    <source>
        <dbReference type="ARBA" id="ARBA00004225"/>
    </source>
</evidence>
<comment type="function">
    <text evidence="11">Mitochondrial serine transporter that mediates transport of serine into mitochondria, an important step of the one-carbon metabolism pathway. Mitochondrial serine is converted to glycine and formate, which then exits to the cytosol where it is used to generate the charged folates that serve as one-carbon donors.</text>
</comment>
<keyword evidence="3" id="KW-0813">Transport</keyword>
<name>E4YRK2_OIKDI</name>
<dbReference type="EMBL" id="FN655130">
    <property type="protein sequence ID" value="CBY38094.1"/>
    <property type="molecule type" value="Genomic_DNA"/>
</dbReference>
<dbReference type="PANTHER" id="PTHR11153">
    <property type="entry name" value="SIDEROFLEXIN"/>
    <property type="match status" value="1"/>
</dbReference>
<dbReference type="InterPro" id="IPR004686">
    <property type="entry name" value="Mtc"/>
</dbReference>